<comment type="caution">
    <text evidence="4">The sequence shown here is derived from an EMBL/GenBank/DDBJ whole genome shotgun (WGS) entry which is preliminary data.</text>
</comment>
<evidence type="ECO:0000259" key="3">
    <source>
        <dbReference type="Pfam" id="PF18912"/>
    </source>
</evidence>
<dbReference type="RefSeq" id="WP_066242021.1">
    <property type="nucleotide sequence ID" value="NZ_LSGP01000017.1"/>
</dbReference>
<feature type="domain" description="Double zinc ribbon" evidence="3">
    <location>
        <begin position="9"/>
        <end position="37"/>
    </location>
</feature>
<evidence type="ECO:0000313" key="5">
    <source>
        <dbReference type="Proteomes" id="UP000076268"/>
    </source>
</evidence>
<dbReference type="Pfam" id="PF00156">
    <property type="entry name" value="Pribosyltran"/>
    <property type="match status" value="1"/>
</dbReference>
<dbReference type="Proteomes" id="UP000076268">
    <property type="component" value="Unassembled WGS sequence"/>
</dbReference>
<organism evidence="4 5">
    <name type="scientific">Anaerosporomusa subterranea</name>
    <dbReference type="NCBI Taxonomy" id="1794912"/>
    <lineage>
        <taxon>Bacteria</taxon>
        <taxon>Bacillati</taxon>
        <taxon>Bacillota</taxon>
        <taxon>Negativicutes</taxon>
        <taxon>Acetonemataceae</taxon>
        <taxon>Anaerosporomusa</taxon>
    </lineage>
</organism>
<sequence length="221" mass="24743">MLRSWWTALLDLFYPPRCPACQSAVSVQGGWCQRCMPEKLSLRELAPGGHRPAALAMCLTILPYEGAVKHLLHRLKFQPDPQAANYFSWLLDNKVNWAKLLCPELVVPVPLSVERAAKRGFNQTELLFRPWCQAHGYAWAEVLARHRDTLPQWQLSPIERRRNIKGAFVVLQPELVQGKTVLLVDDILTTGFTLAECARTLKKAGAKEVHGLALASGAAGW</sequence>
<comment type="similarity">
    <text evidence="1">Belongs to the ComF/GntX family.</text>
</comment>
<evidence type="ECO:0000259" key="2">
    <source>
        <dbReference type="Pfam" id="PF00156"/>
    </source>
</evidence>
<reference evidence="4 5" key="1">
    <citation type="submission" date="2016-02" db="EMBL/GenBank/DDBJ databases">
        <title>Anaerosporomusa subterraneum gen. nov., sp. nov., a spore-forming obligate anaerobe isolated from saprolite.</title>
        <authorList>
            <person name="Choi J.K."/>
            <person name="Shah M."/>
            <person name="Yee N."/>
        </authorList>
    </citation>
    <scope>NUCLEOTIDE SEQUENCE [LARGE SCALE GENOMIC DNA]</scope>
    <source>
        <strain evidence="4 5">RU4</strain>
    </source>
</reference>
<evidence type="ECO:0000313" key="4">
    <source>
        <dbReference type="EMBL" id="KYZ76478.1"/>
    </source>
</evidence>
<accession>A0A154BSI5</accession>
<dbReference type="InterPro" id="IPR000836">
    <property type="entry name" value="PRTase_dom"/>
</dbReference>
<dbReference type="CDD" id="cd06223">
    <property type="entry name" value="PRTases_typeI"/>
    <property type="match status" value="1"/>
</dbReference>
<feature type="domain" description="Phosphoribosyltransferase" evidence="2">
    <location>
        <begin position="171"/>
        <end position="220"/>
    </location>
</feature>
<dbReference type="Gene3D" id="3.40.50.2020">
    <property type="match status" value="1"/>
</dbReference>
<name>A0A154BSI5_ANASB</name>
<dbReference type="InterPro" id="IPR051910">
    <property type="entry name" value="ComF/GntX_DNA_util-trans"/>
</dbReference>
<keyword evidence="5" id="KW-1185">Reference proteome</keyword>
<dbReference type="PANTHER" id="PTHR47505:SF1">
    <property type="entry name" value="DNA UTILIZATION PROTEIN YHGH"/>
    <property type="match status" value="1"/>
</dbReference>
<proteinExistence type="inferred from homology"/>
<evidence type="ECO:0008006" key="6">
    <source>
        <dbReference type="Google" id="ProtNLM"/>
    </source>
</evidence>
<dbReference type="InterPro" id="IPR029057">
    <property type="entry name" value="PRTase-like"/>
</dbReference>
<dbReference type="AlphaFoldDB" id="A0A154BSI5"/>
<gene>
    <name evidence="4" type="ORF">AXX12_08580</name>
</gene>
<dbReference type="SUPFAM" id="SSF53271">
    <property type="entry name" value="PRTase-like"/>
    <property type="match status" value="1"/>
</dbReference>
<dbReference type="PANTHER" id="PTHR47505">
    <property type="entry name" value="DNA UTILIZATION PROTEIN YHGH"/>
    <property type="match status" value="1"/>
</dbReference>
<dbReference type="InterPro" id="IPR044005">
    <property type="entry name" value="DZR_2"/>
</dbReference>
<evidence type="ECO:0000256" key="1">
    <source>
        <dbReference type="ARBA" id="ARBA00008007"/>
    </source>
</evidence>
<dbReference type="EMBL" id="LSGP01000017">
    <property type="protein sequence ID" value="KYZ76478.1"/>
    <property type="molecule type" value="Genomic_DNA"/>
</dbReference>
<dbReference type="OrthoDB" id="9779910at2"/>
<protein>
    <recommendedName>
        <fullName evidence="6">Phosphoribosyltransferase domain-containing protein</fullName>
    </recommendedName>
</protein>
<dbReference type="Pfam" id="PF18912">
    <property type="entry name" value="DZR_2"/>
    <property type="match status" value="1"/>
</dbReference>
<dbReference type="STRING" id="1794912.AXX12_08580"/>